<comment type="caution">
    <text evidence="1">The sequence shown here is derived from an EMBL/GenBank/DDBJ whole genome shotgun (WGS) entry which is preliminary data.</text>
</comment>
<organism evidence="1 2">
    <name type="scientific">Streptomyces aurantiogriseus</name>
    <dbReference type="NCBI Taxonomy" id="66870"/>
    <lineage>
        <taxon>Bacteria</taxon>
        <taxon>Bacillati</taxon>
        <taxon>Actinomycetota</taxon>
        <taxon>Actinomycetes</taxon>
        <taxon>Kitasatosporales</taxon>
        <taxon>Streptomycetaceae</taxon>
        <taxon>Streptomyces</taxon>
    </lineage>
</organism>
<keyword evidence="2" id="KW-1185">Reference proteome</keyword>
<reference evidence="1" key="1">
    <citation type="journal article" date="2014" name="Int. J. Syst. Evol. Microbiol.">
        <title>Complete genome sequence of Corynebacterium casei LMG S-19264T (=DSM 44701T), isolated from a smear-ripened cheese.</title>
        <authorList>
            <consortium name="US DOE Joint Genome Institute (JGI-PGF)"/>
            <person name="Walter F."/>
            <person name="Albersmeier A."/>
            <person name="Kalinowski J."/>
            <person name="Ruckert C."/>
        </authorList>
    </citation>
    <scope>NUCLEOTIDE SEQUENCE</scope>
    <source>
        <strain evidence="1">JCM 4346</strain>
    </source>
</reference>
<reference evidence="1" key="2">
    <citation type="submission" date="2020-09" db="EMBL/GenBank/DDBJ databases">
        <authorList>
            <person name="Sun Q."/>
            <person name="Ohkuma M."/>
        </authorList>
    </citation>
    <scope>NUCLEOTIDE SEQUENCE</scope>
    <source>
        <strain evidence="1">JCM 4346</strain>
    </source>
</reference>
<evidence type="ECO:0000313" key="2">
    <source>
        <dbReference type="Proteomes" id="UP000658320"/>
    </source>
</evidence>
<proteinExistence type="predicted"/>
<sequence>MRERRRRAKDLARQLVVNGQTVPTDFTLDEPEAERFSLAFIAACRGCERRYQPVSMNPWCSFSCLEQELQKRHEQQECGACGTSMAHRAPMKSRIWCSAPCRNRGRRWRDELRARTALAFSACF</sequence>
<evidence type="ECO:0000313" key="1">
    <source>
        <dbReference type="EMBL" id="GGR61706.1"/>
    </source>
</evidence>
<dbReference type="AlphaFoldDB" id="A0A918KZZ0"/>
<protein>
    <submittedName>
        <fullName evidence="1">Uncharacterized protein</fullName>
    </submittedName>
</protein>
<name>A0A918KZZ0_9ACTN</name>
<dbReference type="EMBL" id="BMSX01000042">
    <property type="protein sequence ID" value="GGR61706.1"/>
    <property type="molecule type" value="Genomic_DNA"/>
</dbReference>
<accession>A0A918KZZ0</accession>
<dbReference type="Proteomes" id="UP000658320">
    <property type="component" value="Unassembled WGS sequence"/>
</dbReference>
<gene>
    <name evidence="1" type="ORF">GCM10010251_93080</name>
</gene>